<gene>
    <name evidence="2" type="ORF">N4G40_03055</name>
</gene>
<dbReference type="Proteomes" id="UP001288620">
    <property type="component" value="Unassembled WGS sequence"/>
</dbReference>
<proteinExistence type="predicted"/>
<dbReference type="PANTHER" id="PTHR35862">
    <property type="entry name" value="FELS-2 PROPHAGE PROTEIN"/>
    <property type="match status" value="1"/>
</dbReference>
<accession>A0ABU5LBE3</accession>
<evidence type="ECO:0000313" key="3">
    <source>
        <dbReference type="Proteomes" id="UP001288620"/>
    </source>
</evidence>
<comment type="caution">
    <text evidence="2">The sequence shown here is derived from an EMBL/GenBank/DDBJ whole genome shotgun (WGS) entry which is preliminary data.</text>
</comment>
<dbReference type="EMBL" id="JAOBTT010000001">
    <property type="protein sequence ID" value="MDZ7277261.1"/>
    <property type="molecule type" value="Genomic_DNA"/>
</dbReference>
<keyword evidence="3" id="KW-1185">Reference proteome</keyword>
<dbReference type="Pfam" id="PF05954">
    <property type="entry name" value="Phage_GPD"/>
    <property type="match status" value="1"/>
</dbReference>
<feature type="region of interest" description="Disordered" evidence="1">
    <location>
        <begin position="234"/>
        <end position="268"/>
    </location>
</feature>
<evidence type="ECO:0000256" key="1">
    <source>
        <dbReference type="SAM" id="MobiDB-lite"/>
    </source>
</evidence>
<feature type="compositionally biased region" description="Polar residues" evidence="1">
    <location>
        <begin position="236"/>
        <end position="251"/>
    </location>
</feature>
<dbReference type="RefSeq" id="WP_322541385.1">
    <property type="nucleotide sequence ID" value="NZ_JAOBTT010000001.1"/>
</dbReference>
<evidence type="ECO:0000313" key="2">
    <source>
        <dbReference type="EMBL" id="MDZ7277261.1"/>
    </source>
</evidence>
<dbReference type="PANTHER" id="PTHR35862:SF3">
    <property type="entry name" value="FELS-2 PROPHAGE PROTEIN"/>
    <property type="match status" value="1"/>
</dbReference>
<sequence length="381" mass="41060">MTVPAGRRFTPDFTLRVNDKNVTTNVKARLISLTLTDNRGFEADQLDLVLDDADGTLALPARGAAAILSLGWQGETLTEKGRFIVDEVAHHGAPDTLTIRARSADFGGLLNQSHSESYHMKTLGDIVAQLAARNGLIPNVSRELSTISVSHIDQSNETDAQFMTRLAGLFGAVAAIKAGKLLFMPPGKGVTASGKAIMPLALTRQETKEYSFGIADRSNYSGVSATWLHTKDAAPQSLTMQRKSTAASSPALTHPAAKKPASDVTQTNGTADADYLVGSRHNVLVLPKIYPDRATAMRAAKAKWERLQRGTAEFSVTLAWGRADVYPETPVRVSGFKSVIDAQPWIIKKVTHNLSVAGYTTKLDLEMDIAGWEFAFEGDAP</sequence>
<protein>
    <submittedName>
        <fullName evidence="2">Phage late control D family protein</fullName>
    </submittedName>
</protein>
<dbReference type="SUPFAM" id="SSF69279">
    <property type="entry name" value="Phage tail proteins"/>
    <property type="match status" value="1"/>
</dbReference>
<dbReference type="InterPro" id="IPR052726">
    <property type="entry name" value="Phage_Baseplate_Hub"/>
</dbReference>
<reference evidence="3" key="1">
    <citation type="submission" date="2023-07" db="EMBL/GenBank/DDBJ databases">
        <title>Structural and functional analysis of rice phyllospheric bacteria for their antimicrobial properties and defense elicitation against blast disease.</title>
        <authorList>
            <person name="Sahu K.P."/>
            <person name="Asharani P."/>
            <person name="Kumar M."/>
            <person name="Reddy B."/>
            <person name="Kumar A."/>
        </authorList>
    </citation>
    <scope>NUCLEOTIDE SEQUENCE [LARGE SCALE GENOMIC DNA]</scope>
    <source>
        <strain evidence="3">OsEp_Plm_30P10</strain>
    </source>
</reference>
<name>A0ABU5LBE3_9GAMM</name>
<organism evidence="2 3">
    <name type="scientific">Pantoea eucrina</name>
    <dbReference type="NCBI Taxonomy" id="472693"/>
    <lineage>
        <taxon>Bacteria</taxon>
        <taxon>Pseudomonadati</taxon>
        <taxon>Pseudomonadota</taxon>
        <taxon>Gammaproteobacteria</taxon>
        <taxon>Enterobacterales</taxon>
        <taxon>Erwiniaceae</taxon>
        <taxon>Pantoea</taxon>
    </lineage>
</organism>